<sequence length="123" mass="13210">MAKTLQDFGIRADALRKASQHKPEDEDGADTRDADLYQNAAEIQALLDGYDSSNGIVTQPGSFVDLSFNDGFTPNYALPKPAADILPTLDTTFLPSIDVADWLMPNGPGDSWLSPAIDLVAGR</sequence>
<evidence type="ECO:0000313" key="1">
    <source>
        <dbReference type="EMBL" id="ETI22217.1"/>
    </source>
</evidence>
<dbReference type="AlphaFoldDB" id="V9D8A5"/>
<accession>V9D8A5</accession>
<dbReference type="VEuPathDB" id="FungiDB:G647_06290"/>
<dbReference type="Proteomes" id="UP000030678">
    <property type="component" value="Unassembled WGS sequence"/>
</dbReference>
<dbReference type="GeneID" id="19984783"/>
<dbReference type="HOGENOM" id="CLU_2015007_0_0_1"/>
<evidence type="ECO:0000313" key="2">
    <source>
        <dbReference type="Proteomes" id="UP000030678"/>
    </source>
</evidence>
<organism evidence="1 2">
    <name type="scientific">Cladophialophora carrionii CBS 160.54</name>
    <dbReference type="NCBI Taxonomy" id="1279043"/>
    <lineage>
        <taxon>Eukaryota</taxon>
        <taxon>Fungi</taxon>
        <taxon>Dikarya</taxon>
        <taxon>Ascomycota</taxon>
        <taxon>Pezizomycotina</taxon>
        <taxon>Eurotiomycetes</taxon>
        <taxon>Chaetothyriomycetidae</taxon>
        <taxon>Chaetothyriales</taxon>
        <taxon>Herpotrichiellaceae</taxon>
        <taxon>Cladophialophora</taxon>
    </lineage>
</organism>
<dbReference type="OrthoDB" id="4151048at2759"/>
<dbReference type="EMBL" id="KB822706">
    <property type="protein sequence ID" value="ETI22217.1"/>
    <property type="molecule type" value="Genomic_DNA"/>
</dbReference>
<gene>
    <name evidence="1" type="ORF">G647_06290</name>
</gene>
<protein>
    <submittedName>
        <fullName evidence="1">Uncharacterized protein</fullName>
    </submittedName>
</protein>
<name>V9D8A5_9EURO</name>
<reference evidence="1 2" key="1">
    <citation type="submission" date="2013-03" db="EMBL/GenBank/DDBJ databases">
        <title>The Genome Sequence of Cladophialophora carrionii CBS 160.54.</title>
        <authorList>
            <consortium name="The Broad Institute Genomics Platform"/>
            <person name="Cuomo C."/>
            <person name="de Hoog S."/>
            <person name="Gorbushina A."/>
            <person name="Walker B."/>
            <person name="Young S.K."/>
            <person name="Zeng Q."/>
            <person name="Gargeya S."/>
            <person name="Fitzgerald M."/>
            <person name="Haas B."/>
            <person name="Abouelleil A."/>
            <person name="Allen A.W."/>
            <person name="Alvarado L."/>
            <person name="Arachchi H.M."/>
            <person name="Berlin A.M."/>
            <person name="Chapman S.B."/>
            <person name="Gainer-Dewar J."/>
            <person name="Goldberg J."/>
            <person name="Griggs A."/>
            <person name="Gujja S."/>
            <person name="Hansen M."/>
            <person name="Howarth C."/>
            <person name="Imamovic A."/>
            <person name="Ireland A."/>
            <person name="Larimer J."/>
            <person name="McCowan C."/>
            <person name="Murphy C."/>
            <person name="Pearson M."/>
            <person name="Poon T.W."/>
            <person name="Priest M."/>
            <person name="Roberts A."/>
            <person name="Saif S."/>
            <person name="Shea T."/>
            <person name="Sisk P."/>
            <person name="Sykes S."/>
            <person name="Wortman J."/>
            <person name="Nusbaum C."/>
            <person name="Birren B."/>
        </authorList>
    </citation>
    <scope>NUCLEOTIDE SEQUENCE [LARGE SCALE GENOMIC DNA]</scope>
    <source>
        <strain evidence="1 2">CBS 160.54</strain>
    </source>
</reference>
<dbReference type="RefSeq" id="XP_008728834.1">
    <property type="nucleotide sequence ID" value="XM_008730612.1"/>
</dbReference>
<proteinExistence type="predicted"/>